<keyword evidence="3" id="KW-1185">Reference proteome</keyword>
<sequence>MRRPQTLLLLATGAALVSVVCIALSHGVLPRPPWTYSQPIGGWTIYPPLSALPQARPEQMGPTMEEFFAYAALWVGACLAAVVTLLLWLPGLVLVRAYASTTVQRVSPWLKALPALLLIPCAVHVVGMIHLLQKSEQETEMVQQYLQLSSTTSPDSLRVSAPADSLDDAAE</sequence>
<feature type="transmembrane region" description="Helical" evidence="1">
    <location>
        <begin position="109"/>
        <end position="132"/>
    </location>
</feature>
<gene>
    <name evidence="2" type="ORF">CLV45_1927</name>
</gene>
<dbReference type="RefSeq" id="WP_100336144.1">
    <property type="nucleotide sequence ID" value="NZ_PGFA01000001.1"/>
</dbReference>
<feature type="transmembrane region" description="Helical" evidence="1">
    <location>
        <begin position="67"/>
        <end position="89"/>
    </location>
</feature>
<organism evidence="2 3">
    <name type="scientific">Hymenobacter chitinivorans DSM 11115</name>
    <dbReference type="NCBI Taxonomy" id="1121954"/>
    <lineage>
        <taxon>Bacteria</taxon>
        <taxon>Pseudomonadati</taxon>
        <taxon>Bacteroidota</taxon>
        <taxon>Cytophagia</taxon>
        <taxon>Cytophagales</taxon>
        <taxon>Hymenobacteraceae</taxon>
        <taxon>Hymenobacter</taxon>
    </lineage>
</organism>
<evidence type="ECO:0000256" key="1">
    <source>
        <dbReference type="SAM" id="Phobius"/>
    </source>
</evidence>
<keyword evidence="1" id="KW-0472">Membrane</keyword>
<evidence type="ECO:0000313" key="2">
    <source>
        <dbReference type="EMBL" id="PJJ60498.1"/>
    </source>
</evidence>
<keyword evidence="1" id="KW-1133">Transmembrane helix</keyword>
<reference evidence="2 3" key="1">
    <citation type="submission" date="2017-11" db="EMBL/GenBank/DDBJ databases">
        <title>Genomic Encyclopedia of Archaeal and Bacterial Type Strains, Phase II (KMG-II): From Individual Species to Whole Genera.</title>
        <authorList>
            <person name="Goeker M."/>
        </authorList>
    </citation>
    <scope>NUCLEOTIDE SEQUENCE [LARGE SCALE GENOMIC DNA]</scope>
    <source>
        <strain evidence="2 3">DSM 11115</strain>
    </source>
</reference>
<name>A0A2M9BRE4_9BACT</name>
<dbReference type="AlphaFoldDB" id="A0A2M9BRE4"/>
<proteinExistence type="predicted"/>
<evidence type="ECO:0000313" key="3">
    <source>
        <dbReference type="Proteomes" id="UP000228535"/>
    </source>
</evidence>
<keyword evidence="1" id="KW-0812">Transmembrane</keyword>
<dbReference type="OrthoDB" id="9872163at2"/>
<dbReference type="Proteomes" id="UP000228535">
    <property type="component" value="Unassembled WGS sequence"/>
</dbReference>
<accession>A0A2M9BRE4</accession>
<comment type="caution">
    <text evidence="2">The sequence shown here is derived from an EMBL/GenBank/DDBJ whole genome shotgun (WGS) entry which is preliminary data.</text>
</comment>
<protein>
    <submittedName>
        <fullName evidence="2">Uncharacterized protein</fullName>
    </submittedName>
</protein>
<dbReference type="EMBL" id="PGFA01000001">
    <property type="protein sequence ID" value="PJJ60498.1"/>
    <property type="molecule type" value="Genomic_DNA"/>
</dbReference>